<feature type="transmembrane region" description="Helical" evidence="1">
    <location>
        <begin position="117"/>
        <end position="137"/>
    </location>
</feature>
<organism evidence="2 3">
    <name type="scientific">Globisporangium ultimum (strain ATCC 200006 / CBS 805.95 / DAOM BR144)</name>
    <name type="common">Pythium ultimum</name>
    <dbReference type="NCBI Taxonomy" id="431595"/>
    <lineage>
        <taxon>Eukaryota</taxon>
        <taxon>Sar</taxon>
        <taxon>Stramenopiles</taxon>
        <taxon>Oomycota</taxon>
        <taxon>Peronosporomycetes</taxon>
        <taxon>Pythiales</taxon>
        <taxon>Pythiaceae</taxon>
        <taxon>Globisporangium</taxon>
    </lineage>
</organism>
<keyword evidence="1" id="KW-1133">Transmembrane helix</keyword>
<sequence length="199" mass="22082">MPKESDTSGAEFPYASPVDAALPKSPRVIRSLSTSSSSSSGAVQQKNKWETELFACFCEPVHCLLVYLVPFVNAAYAADAIGCSWLLLGSIFFVLFLGDLTYQYIAVHDHHDGDEWSRFEIAAISCSLALVLGAAVLRHSMRKFYNLEGKCYSDLCSSFWFSCCALTQMLSHPQKMKQKARTTARLARNVDTLPSYQTI</sequence>
<keyword evidence="1" id="KW-0812">Transmembrane</keyword>
<dbReference type="VEuPathDB" id="FungiDB:PYU1_G011057"/>
<dbReference type="InterPro" id="IPR006461">
    <property type="entry name" value="PLAC_motif_containing"/>
</dbReference>
<dbReference type="HOGENOM" id="CLU_087144_2_0_1"/>
<keyword evidence="3" id="KW-1185">Reference proteome</keyword>
<protein>
    <submittedName>
        <fullName evidence="2">Uncharacterized protein</fullName>
    </submittedName>
</protein>
<dbReference type="EnsemblProtists" id="PYU1_T011081">
    <property type="protein sequence ID" value="PYU1_T011081"/>
    <property type="gene ID" value="PYU1_G011057"/>
</dbReference>
<reference evidence="2" key="3">
    <citation type="submission" date="2015-02" db="UniProtKB">
        <authorList>
            <consortium name="EnsemblProtists"/>
        </authorList>
    </citation>
    <scope>IDENTIFICATION</scope>
    <source>
        <strain evidence="2">DAOM BR144</strain>
    </source>
</reference>
<proteinExistence type="predicted"/>
<dbReference type="Proteomes" id="UP000019132">
    <property type="component" value="Unassembled WGS sequence"/>
</dbReference>
<dbReference type="NCBIfam" id="TIGR01571">
    <property type="entry name" value="A_thal_Cys_rich"/>
    <property type="match status" value="1"/>
</dbReference>
<evidence type="ECO:0000256" key="1">
    <source>
        <dbReference type="SAM" id="Phobius"/>
    </source>
</evidence>
<reference evidence="3" key="2">
    <citation type="submission" date="2010-04" db="EMBL/GenBank/DDBJ databases">
        <authorList>
            <person name="Buell R."/>
            <person name="Hamilton J."/>
            <person name="Hostetler J."/>
        </authorList>
    </citation>
    <scope>NUCLEOTIDE SEQUENCE [LARGE SCALE GENOMIC DNA]</scope>
    <source>
        <strain evidence="3">DAOM:BR144</strain>
    </source>
</reference>
<accession>K3X1I2</accession>
<reference evidence="3" key="1">
    <citation type="journal article" date="2010" name="Genome Biol.">
        <title>Genome sequence of the necrotrophic plant pathogen Pythium ultimum reveals original pathogenicity mechanisms and effector repertoire.</title>
        <authorList>
            <person name="Levesque C.A."/>
            <person name="Brouwer H."/>
            <person name="Cano L."/>
            <person name="Hamilton J.P."/>
            <person name="Holt C."/>
            <person name="Huitema E."/>
            <person name="Raffaele S."/>
            <person name="Robideau G.P."/>
            <person name="Thines M."/>
            <person name="Win J."/>
            <person name="Zerillo M.M."/>
            <person name="Beakes G.W."/>
            <person name="Boore J.L."/>
            <person name="Busam D."/>
            <person name="Dumas B."/>
            <person name="Ferriera S."/>
            <person name="Fuerstenberg S.I."/>
            <person name="Gachon C.M."/>
            <person name="Gaulin E."/>
            <person name="Govers F."/>
            <person name="Grenville-Briggs L."/>
            <person name="Horner N."/>
            <person name="Hostetler J."/>
            <person name="Jiang R.H."/>
            <person name="Johnson J."/>
            <person name="Krajaejun T."/>
            <person name="Lin H."/>
            <person name="Meijer H.J."/>
            <person name="Moore B."/>
            <person name="Morris P."/>
            <person name="Phuntmart V."/>
            <person name="Puiu D."/>
            <person name="Shetty J."/>
            <person name="Stajich J.E."/>
            <person name="Tripathy S."/>
            <person name="Wawra S."/>
            <person name="van West P."/>
            <person name="Whitty B.R."/>
            <person name="Coutinho P.M."/>
            <person name="Henrissat B."/>
            <person name="Martin F."/>
            <person name="Thomas P.D."/>
            <person name="Tyler B.M."/>
            <person name="De Vries R.P."/>
            <person name="Kamoun S."/>
            <person name="Yandell M."/>
            <person name="Tisserat N."/>
            <person name="Buell C.R."/>
        </authorList>
    </citation>
    <scope>NUCLEOTIDE SEQUENCE</scope>
    <source>
        <strain evidence="3">DAOM:BR144</strain>
    </source>
</reference>
<dbReference type="AlphaFoldDB" id="K3X1I2"/>
<evidence type="ECO:0000313" key="3">
    <source>
        <dbReference type="Proteomes" id="UP000019132"/>
    </source>
</evidence>
<dbReference type="InParanoid" id="K3X1I2"/>
<dbReference type="EMBL" id="GL376606">
    <property type="status" value="NOT_ANNOTATED_CDS"/>
    <property type="molecule type" value="Genomic_DNA"/>
</dbReference>
<name>K3X1I2_GLOUD</name>
<feature type="transmembrane region" description="Helical" evidence="1">
    <location>
        <begin position="85"/>
        <end position="105"/>
    </location>
</feature>
<dbReference type="Pfam" id="PF04749">
    <property type="entry name" value="PLAC8"/>
    <property type="match status" value="1"/>
</dbReference>
<evidence type="ECO:0000313" key="2">
    <source>
        <dbReference type="EnsemblProtists" id="PYU1_T011081"/>
    </source>
</evidence>
<keyword evidence="1" id="KW-0472">Membrane</keyword>